<comment type="subcellular location">
    <subcellularLocation>
        <location evidence="2">Bacterial microcompartment</location>
    </subcellularLocation>
</comment>
<evidence type="ECO:0000313" key="9">
    <source>
        <dbReference type="Proteomes" id="UP001605250"/>
    </source>
</evidence>
<dbReference type="Gene3D" id="3.30.70.1710">
    <property type="match status" value="1"/>
</dbReference>
<dbReference type="SMART" id="SM00877">
    <property type="entry name" value="BMC"/>
    <property type="match status" value="1"/>
</dbReference>
<feature type="domain" description="BMC" evidence="6">
    <location>
        <begin position="5"/>
        <end position="90"/>
    </location>
</feature>
<keyword evidence="9" id="KW-1185">Reference proteome</keyword>
<evidence type="ECO:0000256" key="2">
    <source>
        <dbReference type="ARBA" id="ARBA00024322"/>
    </source>
</evidence>
<evidence type="ECO:0000313" key="8">
    <source>
        <dbReference type="EMBL" id="MFG6075381.1"/>
    </source>
</evidence>
<evidence type="ECO:0000259" key="6">
    <source>
        <dbReference type="PROSITE" id="PS51930"/>
    </source>
</evidence>
<dbReference type="PROSITE" id="PS51930">
    <property type="entry name" value="BMC_2"/>
    <property type="match status" value="1"/>
</dbReference>
<evidence type="ECO:0000256" key="5">
    <source>
        <dbReference type="SAM" id="MobiDB-lite"/>
    </source>
</evidence>
<keyword evidence="3" id="KW-1283">Bacterial microcompartment</keyword>
<dbReference type="Pfam" id="PF00936">
    <property type="entry name" value="BMC"/>
    <property type="match status" value="1"/>
</dbReference>
<gene>
    <name evidence="8" type="ORF">AB3U87_03260</name>
</gene>
<dbReference type="InterPro" id="IPR044870">
    <property type="entry name" value="BMC_CP"/>
</dbReference>
<dbReference type="EMBL" id="JBGCUC010000002">
    <property type="protein sequence ID" value="MFG6075381.1"/>
    <property type="molecule type" value="Genomic_DNA"/>
</dbReference>
<sequence length="221" mass="22394">MPGKSLGLIETVGLAAAVEAADAALKSANVTLAGCEQTKGNGLILVRLTGEVSAVNAAVEAGAVAASRMGKLYAHRVIARAAEGIEAMTQITCKSVAPTRLALPADTGAKTALHDDVTAKAVVPDDISNDVTAKAVMPDDTSMPVLPGNVTTKAVVPDVTLTQPVSPGDAPVQPRSEAETDPVNNGADINANEPSSDAISPVQDAVTKGNKSARRSGQRKK</sequence>
<name>A0ABW7CGQ0_9GAMM</name>
<evidence type="ECO:0000259" key="7">
    <source>
        <dbReference type="PROSITE" id="PS51931"/>
    </source>
</evidence>
<dbReference type="PANTHER" id="PTHR33941">
    <property type="entry name" value="PROPANEDIOL UTILIZATION PROTEIN PDUA"/>
    <property type="match status" value="1"/>
</dbReference>
<dbReference type="PANTHER" id="PTHR33941:SF11">
    <property type="entry name" value="BACTERIAL MICROCOMPARTMENT SHELL PROTEIN PDUJ"/>
    <property type="match status" value="1"/>
</dbReference>
<dbReference type="Proteomes" id="UP001605250">
    <property type="component" value="Unassembled WGS sequence"/>
</dbReference>
<dbReference type="SUPFAM" id="SSF143414">
    <property type="entry name" value="CcmK-like"/>
    <property type="match status" value="1"/>
</dbReference>
<organism evidence="8 9">
    <name type="scientific">Erwinia plantamica</name>
    <dbReference type="NCBI Taxonomy" id="3237104"/>
    <lineage>
        <taxon>Bacteria</taxon>
        <taxon>Pseudomonadati</taxon>
        <taxon>Pseudomonadota</taxon>
        <taxon>Gammaproteobacteria</taxon>
        <taxon>Enterobacterales</taxon>
        <taxon>Erwiniaceae</taxon>
        <taxon>Erwinia</taxon>
    </lineage>
</organism>
<protein>
    <submittedName>
        <fullName evidence="8">BMC domain-containing protein</fullName>
    </submittedName>
</protein>
<evidence type="ECO:0000256" key="1">
    <source>
        <dbReference type="ARBA" id="ARBA00004836"/>
    </source>
</evidence>
<dbReference type="InterPro" id="IPR044872">
    <property type="entry name" value="CcmK/CsoS1_BMC"/>
</dbReference>
<comment type="caution">
    <text evidence="8">The sequence shown here is derived from an EMBL/GenBank/DDBJ whole genome shotgun (WGS) entry which is preliminary data.</text>
</comment>
<reference evidence="8 9" key="1">
    <citation type="submission" date="2024-07" db="EMBL/GenBank/DDBJ databases">
        <title>Novel bacterial strain Erwinia sp. OPT-41 promoting growth of various crops.</title>
        <authorList>
            <person name="Egorshina A."/>
            <person name="Lukyantsev M.A."/>
            <person name="Golubev S.N."/>
            <person name="Muratova A.Y."/>
            <person name="Bulygina E.A."/>
        </authorList>
    </citation>
    <scope>NUCLEOTIDE SEQUENCE [LARGE SCALE GENOMIC DNA]</scope>
    <source>
        <strain evidence="8 9">OPT-41</strain>
    </source>
</reference>
<dbReference type="InterPro" id="IPR037233">
    <property type="entry name" value="CcmK-like_sf"/>
</dbReference>
<evidence type="ECO:0000256" key="3">
    <source>
        <dbReference type="ARBA" id="ARBA00024446"/>
    </source>
</evidence>
<dbReference type="PROSITE" id="PS51931">
    <property type="entry name" value="BMC_CP"/>
    <property type="match status" value="1"/>
</dbReference>
<dbReference type="CDD" id="cd07045">
    <property type="entry name" value="BMC_CcmK_like"/>
    <property type="match status" value="1"/>
</dbReference>
<dbReference type="RefSeq" id="WP_394148377.1">
    <property type="nucleotide sequence ID" value="NZ_JBGCUC010000002.1"/>
</dbReference>
<proteinExistence type="inferred from homology"/>
<feature type="compositionally biased region" description="Basic residues" evidence="5">
    <location>
        <begin position="211"/>
        <end position="221"/>
    </location>
</feature>
<comment type="pathway">
    <text evidence="1">Polyol metabolism; 1,2-propanediol degradation.</text>
</comment>
<feature type="domain" description="BMC circularly permuted" evidence="7">
    <location>
        <begin position="1"/>
        <end position="73"/>
    </location>
</feature>
<evidence type="ECO:0000256" key="4">
    <source>
        <dbReference type="PROSITE-ProRule" id="PRU01278"/>
    </source>
</evidence>
<feature type="region of interest" description="Disordered" evidence="5">
    <location>
        <begin position="161"/>
        <end position="221"/>
    </location>
</feature>
<dbReference type="InterPro" id="IPR000249">
    <property type="entry name" value="BMC_dom"/>
</dbReference>
<accession>A0ABW7CGQ0</accession>
<dbReference type="InterPro" id="IPR050575">
    <property type="entry name" value="BMC_shell"/>
</dbReference>
<comment type="similarity">
    <text evidence="4">Belongs to the bacterial microcompartments protein family.</text>
</comment>